<comment type="function">
    <text evidence="13">Secreted metalloproteinase that allows assimilation of proteinaceous substrates. Shows high activities on basic nuclear substrates such as histone and protamine.</text>
</comment>
<dbReference type="Pfam" id="PF02102">
    <property type="entry name" value="Peptidase_M35"/>
    <property type="match status" value="1"/>
</dbReference>
<dbReference type="VEuPathDB" id="FungiDB:CH63R_11582"/>
<evidence type="ECO:0000256" key="7">
    <source>
        <dbReference type="ARBA" id="ARBA00022801"/>
    </source>
</evidence>
<evidence type="ECO:0000256" key="13">
    <source>
        <dbReference type="RuleBase" id="RU361126"/>
    </source>
</evidence>
<comment type="similarity">
    <text evidence="2 13">Belongs to the peptidase M35 family.</text>
</comment>
<proteinExistence type="inferred from homology"/>
<dbReference type="KEGG" id="chig:CH63R_11582"/>
<evidence type="ECO:0000256" key="9">
    <source>
        <dbReference type="ARBA" id="ARBA00023049"/>
    </source>
</evidence>
<organism evidence="14 15">
    <name type="scientific">Colletotrichum higginsianum (strain IMI 349063)</name>
    <name type="common">Crucifer anthracnose fungus</name>
    <dbReference type="NCBI Taxonomy" id="759273"/>
    <lineage>
        <taxon>Eukaryota</taxon>
        <taxon>Fungi</taxon>
        <taxon>Dikarya</taxon>
        <taxon>Ascomycota</taxon>
        <taxon>Pezizomycotina</taxon>
        <taxon>Sordariomycetes</taxon>
        <taxon>Hypocreomycetidae</taxon>
        <taxon>Glomerellales</taxon>
        <taxon>Glomerellaceae</taxon>
        <taxon>Colletotrichum</taxon>
        <taxon>Colletotrichum destructivum species complex</taxon>
    </lineage>
</organism>
<evidence type="ECO:0000256" key="8">
    <source>
        <dbReference type="ARBA" id="ARBA00022833"/>
    </source>
</evidence>
<feature type="signal peptide" evidence="13">
    <location>
        <begin position="1"/>
        <end position="16"/>
    </location>
</feature>
<dbReference type="GO" id="GO:0004222">
    <property type="term" value="F:metalloendopeptidase activity"/>
    <property type="evidence" value="ECO:0007669"/>
    <property type="project" value="InterPro"/>
</dbReference>
<dbReference type="GO" id="GO:0005576">
    <property type="term" value="C:extracellular region"/>
    <property type="evidence" value="ECO:0007669"/>
    <property type="project" value="UniProtKB-SubCell"/>
</dbReference>
<gene>
    <name evidence="14" type="ORF">CH63R_11582</name>
</gene>
<evidence type="ECO:0000256" key="5">
    <source>
        <dbReference type="ARBA" id="ARBA00022723"/>
    </source>
</evidence>
<comment type="cofactor">
    <cofactor evidence="12 13">
        <name>Zn(2+)</name>
        <dbReference type="ChEBI" id="CHEBI:29105"/>
    </cofactor>
    <text evidence="12 13">Binds 1 zinc ion per subunit.</text>
</comment>
<evidence type="ECO:0000256" key="11">
    <source>
        <dbReference type="PIRSR" id="PIRSR601384-1"/>
    </source>
</evidence>
<keyword evidence="4 13" id="KW-0165">Cleavage on pair of basic residues</keyword>
<dbReference type="GO" id="GO:0046872">
    <property type="term" value="F:metal ion binding"/>
    <property type="evidence" value="ECO:0007669"/>
    <property type="project" value="UniProtKB-KW"/>
</dbReference>
<evidence type="ECO:0000313" key="15">
    <source>
        <dbReference type="Proteomes" id="UP000092177"/>
    </source>
</evidence>
<comment type="subcellular location">
    <subcellularLocation>
        <location evidence="13">Secreted</location>
    </subcellularLocation>
</comment>
<dbReference type="RefSeq" id="XP_018153397.1">
    <property type="nucleotide sequence ID" value="XM_018306556.1"/>
</dbReference>
<dbReference type="InterPro" id="IPR001384">
    <property type="entry name" value="Peptidase_M35"/>
</dbReference>
<feature type="chain" id="PRO_5008447750" description="Neutral protease 2" evidence="13">
    <location>
        <begin position="17"/>
        <end position="431"/>
    </location>
</feature>
<keyword evidence="13" id="KW-0964">Secreted</keyword>
<keyword evidence="10" id="KW-0865">Zymogen</keyword>
<evidence type="ECO:0000256" key="1">
    <source>
        <dbReference type="ARBA" id="ARBA00001187"/>
    </source>
</evidence>
<evidence type="ECO:0000256" key="12">
    <source>
        <dbReference type="PIRSR" id="PIRSR601384-2"/>
    </source>
</evidence>
<name>A0A1B7XYQ8_COLHI</name>
<comment type="catalytic activity">
    <reaction evidence="1 13">
        <text>Preferential cleavage of bonds with hydrophobic residues in P1'. Also 3-Asn-|-Gln-4 and 8-Gly-|-Ser-9 bonds in insulin B chain.</text>
        <dbReference type="EC" id="3.4.24.39"/>
    </reaction>
</comment>
<feature type="binding site" evidence="12">
    <location>
        <position position="317"/>
    </location>
    <ligand>
        <name>Zn(2+)</name>
        <dbReference type="ChEBI" id="CHEBI:29105"/>
        <note>catalytic</note>
    </ligand>
</feature>
<feature type="binding site" evidence="12">
    <location>
        <position position="308"/>
    </location>
    <ligand>
        <name>Zn(2+)</name>
        <dbReference type="ChEBI" id="CHEBI:29105"/>
        <note>catalytic</note>
    </ligand>
</feature>
<dbReference type="PANTHER" id="PTHR37016:SF2">
    <property type="entry name" value="NEUTRAL PROTEASE 2 HOMOLOG SNOG_02177"/>
    <property type="match status" value="1"/>
</dbReference>
<sequence>MKFLAGLSCFAALASAVVVDLSKRDSPLDVKIEAVGNSGVKASITNTGASDLKVLKAGSILDKLAVEKAEVFAGAEQVAFDGVRLRLATSGIAEDAFEIIPAGKTVEVEWDVAEVHDLSAGGKFDVAAKGSFSFADADSTDIAGTASFSSNVLSVDVDGAAAAKVRRDFHENVKRTVVQSDCTGTQRTATTTALSNCRALAAAASSAAVSGPAAKMTEYFKSSTTATRNTVAAVFARVASECGSTTSGVSRQYCTDIYPACSSGVIAYTLPSQSYMVNCPYFFNNMVALSSTCHAQDRATTALHEVTHLSQIKGTTDQSSCYGYSCVRSLTAAQNLNHADTYCEYHASKPWFEIVFTDLGSLTSSFRQRHLRWLLSRSPTILSAFGSVSAESPPPLVSFENGFRCNRSNCISKSTVLMTGMLESAVLEAFL</sequence>
<accession>A0A1B7XYQ8</accession>
<evidence type="ECO:0000256" key="10">
    <source>
        <dbReference type="ARBA" id="ARBA00023145"/>
    </source>
</evidence>
<feature type="active site" evidence="11">
    <location>
        <position position="305"/>
    </location>
</feature>
<keyword evidence="6 13" id="KW-0732">Signal</keyword>
<dbReference type="Gene3D" id="2.60.40.2970">
    <property type="match status" value="1"/>
</dbReference>
<keyword evidence="9 13" id="KW-0482">Metalloprotease</keyword>
<dbReference type="OrthoDB" id="412874at2759"/>
<dbReference type="CDD" id="cd11008">
    <property type="entry name" value="M35_deuterolysin_like"/>
    <property type="match status" value="1"/>
</dbReference>
<dbReference type="GO" id="GO:0006508">
    <property type="term" value="P:proteolysis"/>
    <property type="evidence" value="ECO:0007669"/>
    <property type="project" value="UniProtKB-KW"/>
</dbReference>
<dbReference type="GeneID" id="28870663"/>
<dbReference type="PRINTS" id="PR00768">
    <property type="entry name" value="DEUTEROLYSIN"/>
</dbReference>
<feature type="binding site" evidence="12">
    <location>
        <position position="304"/>
    </location>
    <ligand>
        <name>Zn(2+)</name>
        <dbReference type="ChEBI" id="CHEBI:29105"/>
        <note>catalytic</note>
    </ligand>
</feature>
<protein>
    <recommendedName>
        <fullName evidence="13">Neutral protease 2</fullName>
        <ecNumber evidence="13">3.4.24.39</ecNumber>
    </recommendedName>
    <alternativeName>
        <fullName evidence="13">Deuterolysin</fullName>
    </alternativeName>
</protein>
<dbReference type="InterPro" id="IPR050414">
    <property type="entry name" value="Fungal_M35_metalloproteases"/>
</dbReference>
<comment type="caution">
    <text evidence="14">The sequence shown here is derived from an EMBL/GenBank/DDBJ whole genome shotgun (WGS) entry which is preliminary data.</text>
</comment>
<keyword evidence="3 13" id="KW-0645">Protease</keyword>
<dbReference type="EMBL" id="LTAN01000008">
    <property type="protein sequence ID" value="OBR04879.1"/>
    <property type="molecule type" value="Genomic_DNA"/>
</dbReference>
<dbReference type="Proteomes" id="UP000092177">
    <property type="component" value="Chromosome 8"/>
</dbReference>
<dbReference type="SUPFAM" id="SSF55486">
    <property type="entry name" value="Metalloproteases ('zincins'), catalytic domain"/>
    <property type="match status" value="1"/>
</dbReference>
<dbReference type="InterPro" id="IPR024079">
    <property type="entry name" value="MetalloPept_cat_dom_sf"/>
</dbReference>
<keyword evidence="7 13" id="KW-0378">Hydrolase</keyword>
<evidence type="ECO:0000256" key="3">
    <source>
        <dbReference type="ARBA" id="ARBA00022670"/>
    </source>
</evidence>
<reference evidence="15" key="1">
    <citation type="journal article" date="2017" name="BMC Genomics">
        <title>Gapless genome assembly of Colletotrichum higginsianum reveals chromosome structure and association of transposable elements with secondary metabolite gene clusters.</title>
        <authorList>
            <person name="Dallery J.-F."/>
            <person name="Lapalu N."/>
            <person name="Zampounis A."/>
            <person name="Pigne S."/>
            <person name="Luyten I."/>
            <person name="Amselem J."/>
            <person name="Wittenberg A.H.J."/>
            <person name="Zhou S."/>
            <person name="de Queiroz M.V."/>
            <person name="Robin G.P."/>
            <person name="Auger A."/>
            <person name="Hainaut M."/>
            <person name="Henrissat B."/>
            <person name="Kim K.-T."/>
            <person name="Lee Y.-H."/>
            <person name="Lespinet O."/>
            <person name="Schwartz D.C."/>
            <person name="Thon M.R."/>
            <person name="O'Connell R.J."/>
        </authorList>
    </citation>
    <scope>NUCLEOTIDE SEQUENCE [LARGE SCALE GENOMIC DNA]</scope>
    <source>
        <strain evidence="15">IMI 349063</strain>
    </source>
</reference>
<dbReference type="Gene3D" id="3.40.390.10">
    <property type="entry name" value="Collagenase (Catalytic Domain)"/>
    <property type="match status" value="1"/>
</dbReference>
<dbReference type="EC" id="3.4.24.39" evidence="13"/>
<evidence type="ECO:0000256" key="6">
    <source>
        <dbReference type="ARBA" id="ARBA00022729"/>
    </source>
</evidence>
<evidence type="ECO:0000256" key="2">
    <source>
        <dbReference type="ARBA" id="ARBA00010279"/>
    </source>
</evidence>
<keyword evidence="8 12" id="KW-0862">Zinc</keyword>
<keyword evidence="15" id="KW-1185">Reference proteome</keyword>
<dbReference type="AlphaFoldDB" id="A0A1B7XYQ8"/>
<evidence type="ECO:0000313" key="14">
    <source>
        <dbReference type="EMBL" id="OBR04879.1"/>
    </source>
</evidence>
<evidence type="ECO:0000256" key="4">
    <source>
        <dbReference type="ARBA" id="ARBA00022685"/>
    </source>
</evidence>
<dbReference type="PANTHER" id="PTHR37016">
    <property type="match status" value="1"/>
</dbReference>
<keyword evidence="5 12" id="KW-0479">Metal-binding</keyword>